<keyword evidence="1" id="KW-0479">Metal-binding</keyword>
<evidence type="ECO:0000256" key="2">
    <source>
        <dbReference type="ARBA" id="ARBA00022801"/>
    </source>
</evidence>
<evidence type="ECO:0000256" key="4">
    <source>
        <dbReference type="ARBA" id="ARBA00023239"/>
    </source>
</evidence>
<dbReference type="Pfam" id="PF04227">
    <property type="entry name" value="Indigoidine_A"/>
    <property type="match status" value="1"/>
</dbReference>
<evidence type="ECO:0000259" key="6">
    <source>
        <dbReference type="Pfam" id="PF00294"/>
    </source>
</evidence>
<dbReference type="EMBL" id="JAAAIM010000125">
    <property type="protein sequence ID" value="KAG0294270.1"/>
    <property type="molecule type" value="Genomic_DNA"/>
</dbReference>
<proteinExistence type="inferred from homology"/>
<dbReference type="InterPro" id="IPR011611">
    <property type="entry name" value="PfkB_dom"/>
</dbReference>
<dbReference type="SUPFAM" id="SSF53613">
    <property type="entry name" value="Ribokinase-like"/>
    <property type="match status" value="1"/>
</dbReference>
<comment type="caution">
    <text evidence="7">The sequence shown here is derived from an EMBL/GenBank/DDBJ whole genome shotgun (WGS) entry which is preliminary data.</text>
</comment>
<evidence type="ECO:0000256" key="3">
    <source>
        <dbReference type="ARBA" id="ARBA00023211"/>
    </source>
</evidence>
<reference evidence="7 8" key="1">
    <citation type="journal article" date="2020" name="Fungal Divers.">
        <title>Resolving the Mortierellaceae phylogeny through synthesis of multi-gene phylogenetics and phylogenomics.</title>
        <authorList>
            <person name="Vandepol N."/>
            <person name="Liber J."/>
            <person name="Desiro A."/>
            <person name="Na H."/>
            <person name="Kennedy M."/>
            <person name="Barry K."/>
            <person name="Grigoriev I.V."/>
            <person name="Miller A.N."/>
            <person name="O'Donnell K."/>
            <person name="Stajich J.E."/>
            <person name="Bonito G."/>
        </authorList>
    </citation>
    <scope>NUCLEOTIDE SEQUENCE [LARGE SCALE GENOMIC DNA]</scope>
    <source>
        <strain evidence="7 8">AD045</strain>
    </source>
</reference>
<organism evidence="7 8">
    <name type="scientific">Linnemannia gamsii</name>
    <dbReference type="NCBI Taxonomy" id="64522"/>
    <lineage>
        <taxon>Eukaryota</taxon>
        <taxon>Fungi</taxon>
        <taxon>Fungi incertae sedis</taxon>
        <taxon>Mucoromycota</taxon>
        <taxon>Mortierellomycotina</taxon>
        <taxon>Mortierellomycetes</taxon>
        <taxon>Mortierellales</taxon>
        <taxon>Mortierellaceae</taxon>
        <taxon>Linnemannia</taxon>
    </lineage>
</organism>
<name>A0ABQ7K9W0_9FUNG</name>
<dbReference type="InterPro" id="IPR022830">
    <property type="entry name" value="Indigdn_synthA-like"/>
</dbReference>
<dbReference type="PANTHER" id="PTHR42909">
    <property type="entry name" value="ZGC:136858"/>
    <property type="match status" value="1"/>
</dbReference>
<keyword evidence="4" id="KW-0456">Lyase</keyword>
<sequence length="743" mass="79216">MLRAVSSSSLRKAPSTLLVGRRFTLSSACSSFSTPRLLSTLSSTLRFSDEVKAALDQKRPLVALESTIISHGMPYPANFETAIAVEKVVRDNGATPATIAIIDGQIQIGLSQDQIRHLAKMGREAVKASRRDLAVVMAKKQTGATTVSATMLLAHRAGISVFATGGIGGVHRGYENSLDASADLTELGRTPVAVVCAGVKSILDIGKTLEFLETQGVTVATYGSTPDFPAFFTRTSGFQSMLNIETPKEAAEIIAANQAVDLQSGIVIGVPIAEEDAMDDVLVGEAINVAVKESIEQGIVGKESTPFLLKRVNELTGGNSLKSNIALVKQNASIAAKIAKDLAALSARSQHRSYSTSARRMKHTQAASAPVMVIGGTVVDITSTASTALNVLHSSFPGTTRHTLGGVGRNVAEGISMLNGGDDLVFVSVVGESTKGAAEDMFGPWLKNAIARRGADSSEIYPVPGARTATYTAIHDASGNLVSAIADMEIFDLVPIDKVENAIRKYRPKTVCFDANLSSECMKAILETCRGQKVQNGLLRFSSPNEYELATMAKQARDLMDYNNTHSVGVQNSIRGYSEFVNDDTREAFEGSEYADLLKDATDLSQFIPTLFIKLGARGVLVFQRSVSGDGGEGEGEGHPDVTLRWKKFPAYKVESMQSVTGAGDSFVASVVTSIHNTDRMVVSDPSLSLLDDPVVFWKQLDTIVHDGQTAAILTMQTHESISPALAQSAQAKTLQQRKNLLE</sequence>
<keyword evidence="2" id="KW-0378">Hydrolase</keyword>
<protein>
    <recommendedName>
        <fullName evidence="6">Carbohydrate kinase PfkB domain-containing protein</fullName>
    </recommendedName>
</protein>
<dbReference type="Gene3D" id="3.40.1190.20">
    <property type="match status" value="1"/>
</dbReference>
<evidence type="ECO:0000256" key="1">
    <source>
        <dbReference type="ARBA" id="ARBA00022723"/>
    </source>
</evidence>
<dbReference type="PANTHER" id="PTHR42909:SF1">
    <property type="entry name" value="CARBOHYDRATE KINASE PFKB DOMAIN-CONTAINING PROTEIN"/>
    <property type="match status" value="1"/>
</dbReference>
<keyword evidence="5" id="KW-0326">Glycosidase</keyword>
<keyword evidence="8" id="KW-1185">Reference proteome</keyword>
<dbReference type="Gene3D" id="3.40.1790.10">
    <property type="entry name" value="Indigoidine synthase domain"/>
    <property type="match status" value="1"/>
</dbReference>
<dbReference type="Proteomes" id="UP001194696">
    <property type="component" value="Unassembled WGS sequence"/>
</dbReference>
<dbReference type="HAMAP" id="MF_01876">
    <property type="entry name" value="PsiMP_glycosidase"/>
    <property type="match status" value="1"/>
</dbReference>
<gene>
    <name evidence="7" type="ORF">BGZ96_001489</name>
</gene>
<dbReference type="SUPFAM" id="SSF110581">
    <property type="entry name" value="Indigoidine synthase A-like"/>
    <property type="match status" value="1"/>
</dbReference>
<feature type="domain" description="Carbohydrate kinase PfkB" evidence="6">
    <location>
        <begin position="371"/>
        <end position="723"/>
    </location>
</feature>
<evidence type="ECO:0000256" key="5">
    <source>
        <dbReference type="ARBA" id="ARBA00023295"/>
    </source>
</evidence>
<dbReference type="InterPro" id="IPR007342">
    <property type="entry name" value="PsuG"/>
</dbReference>
<evidence type="ECO:0000313" key="7">
    <source>
        <dbReference type="EMBL" id="KAG0294270.1"/>
    </source>
</evidence>
<keyword evidence="3" id="KW-0464">Manganese</keyword>
<dbReference type="InterPro" id="IPR029056">
    <property type="entry name" value="Ribokinase-like"/>
</dbReference>
<accession>A0ABQ7K9W0</accession>
<evidence type="ECO:0000313" key="8">
    <source>
        <dbReference type="Proteomes" id="UP001194696"/>
    </source>
</evidence>
<dbReference type="Pfam" id="PF00294">
    <property type="entry name" value="PfkB"/>
    <property type="match status" value="1"/>
</dbReference>